<dbReference type="KEGG" id="eus:EUTSA_v10015974mg"/>
<dbReference type="GO" id="GO:0010098">
    <property type="term" value="P:suspensor development"/>
    <property type="evidence" value="ECO:0007669"/>
    <property type="project" value="InterPro"/>
</dbReference>
<evidence type="ECO:0000313" key="6">
    <source>
        <dbReference type="EMBL" id="ESQ43557.1"/>
    </source>
</evidence>
<dbReference type="OrthoDB" id="1020758at2759"/>
<feature type="domain" description="Embryo surrounding factor 1 brassicaceae" evidence="5">
    <location>
        <begin position="25"/>
        <end position="78"/>
    </location>
</feature>
<accession>V4LMA3</accession>
<dbReference type="AlphaFoldDB" id="V4LMA3"/>
<comment type="similarity">
    <text evidence="1">Belongs to the MEG family.</text>
</comment>
<gene>
    <name evidence="6" type="ORF">EUTSA_v10015974mg</name>
</gene>
<dbReference type="Pfam" id="PF18209">
    <property type="entry name" value="ESF1"/>
    <property type="match status" value="1"/>
</dbReference>
<dbReference type="Proteomes" id="UP000030689">
    <property type="component" value="Unassembled WGS sequence"/>
</dbReference>
<evidence type="ECO:0000313" key="7">
    <source>
        <dbReference type="Proteomes" id="UP000030689"/>
    </source>
</evidence>
<keyword evidence="3" id="KW-1015">Disulfide bond</keyword>
<dbReference type="OMA" id="CWCCFEP"/>
<evidence type="ECO:0000256" key="3">
    <source>
        <dbReference type="ARBA" id="ARBA00023157"/>
    </source>
</evidence>
<feature type="signal peptide" evidence="4">
    <location>
        <begin position="1"/>
        <end position="22"/>
    </location>
</feature>
<dbReference type="InterPro" id="IPR041608">
    <property type="entry name" value="ESF1_brassicaceae"/>
</dbReference>
<evidence type="ECO:0000256" key="2">
    <source>
        <dbReference type="ARBA" id="ARBA00022729"/>
    </source>
</evidence>
<reference evidence="6 7" key="1">
    <citation type="journal article" date="2013" name="Front. Plant Sci.">
        <title>The Reference Genome of the Halophytic Plant Eutrema salsugineum.</title>
        <authorList>
            <person name="Yang R."/>
            <person name="Jarvis D.E."/>
            <person name="Chen H."/>
            <person name="Beilstein M.A."/>
            <person name="Grimwood J."/>
            <person name="Jenkins J."/>
            <person name="Shu S."/>
            <person name="Prochnik S."/>
            <person name="Xin M."/>
            <person name="Ma C."/>
            <person name="Schmutz J."/>
            <person name="Wing R.A."/>
            <person name="Mitchell-Olds T."/>
            <person name="Schumaker K.S."/>
            <person name="Wang X."/>
        </authorList>
    </citation>
    <scope>NUCLEOTIDE SEQUENCE [LARGE SCALE GENOMIC DNA]</scope>
</reference>
<organism evidence="6 7">
    <name type="scientific">Eutrema salsugineum</name>
    <name type="common">Saltwater cress</name>
    <name type="synonym">Sisymbrium salsugineum</name>
    <dbReference type="NCBI Taxonomy" id="72664"/>
    <lineage>
        <taxon>Eukaryota</taxon>
        <taxon>Viridiplantae</taxon>
        <taxon>Streptophyta</taxon>
        <taxon>Embryophyta</taxon>
        <taxon>Tracheophyta</taxon>
        <taxon>Spermatophyta</taxon>
        <taxon>Magnoliopsida</taxon>
        <taxon>eudicotyledons</taxon>
        <taxon>Gunneridae</taxon>
        <taxon>Pentapetalae</taxon>
        <taxon>rosids</taxon>
        <taxon>malvids</taxon>
        <taxon>Brassicales</taxon>
        <taxon>Brassicaceae</taxon>
        <taxon>Eutremeae</taxon>
        <taxon>Eutrema</taxon>
    </lineage>
</organism>
<evidence type="ECO:0000256" key="1">
    <source>
        <dbReference type="ARBA" id="ARBA00010149"/>
    </source>
</evidence>
<feature type="chain" id="PRO_5004721826" description="Embryo surrounding factor 1 brassicaceae domain-containing protein" evidence="4">
    <location>
        <begin position="23"/>
        <end position="79"/>
    </location>
</feature>
<dbReference type="Gramene" id="ESQ43557">
    <property type="protein sequence ID" value="ESQ43557"/>
    <property type="gene ID" value="EUTSA_v10015974mg"/>
</dbReference>
<keyword evidence="2 4" id="KW-0732">Signal</keyword>
<protein>
    <recommendedName>
        <fullName evidence="5">Embryo surrounding factor 1 brassicaceae domain-containing protein</fullName>
    </recommendedName>
</protein>
<dbReference type="STRING" id="72664.V4LMA3"/>
<keyword evidence="7" id="KW-1185">Reference proteome</keyword>
<evidence type="ECO:0000256" key="4">
    <source>
        <dbReference type="SAM" id="SignalP"/>
    </source>
</evidence>
<name>V4LMA3_EUTSA</name>
<proteinExistence type="inferred from homology"/>
<sequence>MKSSQIALICIVIFSLFALHEGARSDLYIPSCVKQSCDGFIFNKDCWCCFEPKVHKNACWKADHPNAKEICFQECSRKI</sequence>
<dbReference type="EMBL" id="KI517464">
    <property type="protein sequence ID" value="ESQ43557.1"/>
    <property type="molecule type" value="Genomic_DNA"/>
</dbReference>
<evidence type="ECO:0000259" key="5">
    <source>
        <dbReference type="Pfam" id="PF18209"/>
    </source>
</evidence>